<protein>
    <submittedName>
        <fullName evidence="1">Putative secreted protein</fullName>
    </submittedName>
</protein>
<dbReference type="AlphaFoldDB" id="A0A2M4DND5"/>
<name>A0A2M4DND5_ANODA</name>
<sequence length="106" mass="12479">MLLLLLLLLLVLLLLLLKVQNIVQWRRRRRRLLLLLQVHHFMAPDNVRISYPGSGMMVMEVVIPCTLFPLPGGQRLDKFFPHSEDDEFFRSFSSIFSQTGFRFMGF</sequence>
<proteinExistence type="predicted"/>
<accession>A0A2M4DND5</accession>
<organism evidence="1">
    <name type="scientific">Anopheles darlingi</name>
    <name type="common">Mosquito</name>
    <dbReference type="NCBI Taxonomy" id="43151"/>
    <lineage>
        <taxon>Eukaryota</taxon>
        <taxon>Metazoa</taxon>
        <taxon>Ecdysozoa</taxon>
        <taxon>Arthropoda</taxon>
        <taxon>Hexapoda</taxon>
        <taxon>Insecta</taxon>
        <taxon>Pterygota</taxon>
        <taxon>Neoptera</taxon>
        <taxon>Endopterygota</taxon>
        <taxon>Diptera</taxon>
        <taxon>Nematocera</taxon>
        <taxon>Culicoidea</taxon>
        <taxon>Culicidae</taxon>
        <taxon>Anophelinae</taxon>
        <taxon>Anopheles</taxon>
    </lineage>
</organism>
<dbReference type="EMBL" id="GGFL01014871">
    <property type="protein sequence ID" value="MBW79049.1"/>
    <property type="molecule type" value="Transcribed_RNA"/>
</dbReference>
<evidence type="ECO:0000313" key="1">
    <source>
        <dbReference type="EMBL" id="MBW79049.1"/>
    </source>
</evidence>
<reference evidence="1" key="1">
    <citation type="submission" date="2018-01" db="EMBL/GenBank/DDBJ databases">
        <title>An insight into the sialome of Amazonian anophelines.</title>
        <authorList>
            <person name="Ribeiro J.M."/>
            <person name="Scarpassa V."/>
            <person name="Calvo E."/>
        </authorList>
    </citation>
    <scope>NUCLEOTIDE SEQUENCE</scope>
</reference>